<dbReference type="Gene3D" id="2.40.50.140">
    <property type="entry name" value="Nucleic acid-binding proteins"/>
    <property type="match status" value="1"/>
</dbReference>
<accession>A0ABS8VGG3</accession>
<gene>
    <name evidence="2" type="ORF">HAX54_033790</name>
</gene>
<reference evidence="2 3" key="1">
    <citation type="journal article" date="2021" name="BMC Genomics">
        <title>Datura genome reveals duplications of psychoactive alkaloid biosynthetic genes and high mutation rate following tissue culture.</title>
        <authorList>
            <person name="Rajewski A."/>
            <person name="Carter-House D."/>
            <person name="Stajich J."/>
            <person name="Litt A."/>
        </authorList>
    </citation>
    <scope>NUCLEOTIDE SEQUENCE [LARGE SCALE GENOMIC DNA]</scope>
    <source>
        <strain evidence="2">AR-01</strain>
    </source>
</reference>
<protein>
    <submittedName>
        <fullName evidence="2">Uncharacterized protein</fullName>
    </submittedName>
</protein>
<evidence type="ECO:0000313" key="3">
    <source>
        <dbReference type="Proteomes" id="UP000823775"/>
    </source>
</evidence>
<feature type="compositionally biased region" description="Basic residues" evidence="1">
    <location>
        <begin position="148"/>
        <end position="161"/>
    </location>
</feature>
<evidence type="ECO:0000313" key="2">
    <source>
        <dbReference type="EMBL" id="MCD9645114.1"/>
    </source>
</evidence>
<feature type="region of interest" description="Disordered" evidence="1">
    <location>
        <begin position="114"/>
        <end position="187"/>
    </location>
</feature>
<dbReference type="InterPro" id="IPR012340">
    <property type="entry name" value="NA-bd_OB-fold"/>
</dbReference>
<evidence type="ECO:0000256" key="1">
    <source>
        <dbReference type="SAM" id="MobiDB-lite"/>
    </source>
</evidence>
<dbReference type="Proteomes" id="UP000823775">
    <property type="component" value="Unassembled WGS sequence"/>
</dbReference>
<proteinExistence type="predicted"/>
<keyword evidence="3" id="KW-1185">Reference proteome</keyword>
<organism evidence="2 3">
    <name type="scientific">Datura stramonium</name>
    <name type="common">Jimsonweed</name>
    <name type="synonym">Common thornapple</name>
    <dbReference type="NCBI Taxonomy" id="4076"/>
    <lineage>
        <taxon>Eukaryota</taxon>
        <taxon>Viridiplantae</taxon>
        <taxon>Streptophyta</taxon>
        <taxon>Embryophyta</taxon>
        <taxon>Tracheophyta</taxon>
        <taxon>Spermatophyta</taxon>
        <taxon>Magnoliopsida</taxon>
        <taxon>eudicotyledons</taxon>
        <taxon>Gunneridae</taxon>
        <taxon>Pentapetalae</taxon>
        <taxon>asterids</taxon>
        <taxon>lamiids</taxon>
        <taxon>Solanales</taxon>
        <taxon>Solanaceae</taxon>
        <taxon>Solanoideae</taxon>
        <taxon>Datureae</taxon>
        <taxon>Datura</taxon>
    </lineage>
</organism>
<dbReference type="EMBL" id="JACEIK010004338">
    <property type="protein sequence ID" value="MCD9645114.1"/>
    <property type="molecule type" value="Genomic_DNA"/>
</dbReference>
<sequence>MFYPYLYETESGPYIVIVTSTTVKEYREKLLDTSASKLVNRLLPVDNDVPSQIQRLCSKEFIFKLKLNSYNLKEELENFTVTKLFIADEKLELQSKTTKDKKVKVKPKWRISMKPKSKNKSFTNAKEHACAPLENSEDPQQDSGGSKCYKRQSLTKKKRLVKINQKIAPATRDNAEEDSHDSDDFKG</sequence>
<comment type="caution">
    <text evidence="2">The sequence shown here is derived from an EMBL/GenBank/DDBJ whole genome shotgun (WGS) entry which is preliminary data.</text>
</comment>
<name>A0ABS8VGG3_DATST</name>